<evidence type="ECO:0000313" key="5">
    <source>
        <dbReference type="EMBL" id="ESU35600.1"/>
    </source>
</evidence>
<dbReference type="Proteomes" id="UP000018320">
    <property type="component" value="Unassembled WGS sequence"/>
</dbReference>
<comment type="caution">
    <text evidence="5">The sequence shown here is derived from an EMBL/GenBank/DDBJ whole genome shotgun (WGS) entry which is preliminary data.</text>
</comment>
<evidence type="ECO:0000256" key="4">
    <source>
        <dbReference type="ARBA" id="ARBA00023274"/>
    </source>
</evidence>
<evidence type="ECO:0000256" key="1">
    <source>
        <dbReference type="ARBA" id="ARBA00004496"/>
    </source>
</evidence>
<dbReference type="GO" id="GO:0008312">
    <property type="term" value="F:7S RNA binding"/>
    <property type="evidence" value="ECO:0007669"/>
    <property type="project" value="InterPro"/>
</dbReference>
<reference evidence="5 6" key="2">
    <citation type="journal article" date="2013" name="Genome Biol. Evol.">
        <title>Genome sequencing of Giardia lamblia genotypes A2 and B isolates (DH and GS) and comparative analysis with the genomes of genotypes A1 and E (WB and Pig).</title>
        <authorList>
            <person name="Adam R.D."/>
            <person name="Dahlstrom E.W."/>
            <person name="Martens C.A."/>
            <person name="Bruno D.P."/>
            <person name="Barbian K.D."/>
            <person name="Ricklefs S.M."/>
            <person name="Hernandez M.M."/>
            <person name="Narla N.P."/>
            <person name="Patel R.B."/>
            <person name="Porcella S.F."/>
            <person name="Nash T.E."/>
        </authorList>
    </citation>
    <scope>NUCLEOTIDE SEQUENCE [LARGE SCALE GENOMIC DNA]</scope>
    <source>
        <strain evidence="5 6">DH</strain>
    </source>
</reference>
<accession>V6TFB8</accession>
<dbReference type="VEuPathDB" id="GiardiaDB:DHA2_37907"/>
<evidence type="ECO:0000256" key="2">
    <source>
        <dbReference type="ARBA" id="ARBA00022490"/>
    </source>
</evidence>
<protein>
    <submittedName>
        <fullName evidence="5">Putative SRP19-like protein</fullName>
    </submittedName>
</protein>
<dbReference type="EMBL" id="AHGT01000076">
    <property type="protein sequence ID" value="ESU35600.1"/>
    <property type="molecule type" value="Genomic_DNA"/>
</dbReference>
<dbReference type="VEuPathDB" id="GiardiaDB:QR46_4056"/>
<dbReference type="VEuPathDB" id="GiardiaDB:GL50581_1794"/>
<dbReference type="PANTHER" id="PTHR17453">
    <property type="entry name" value="SIGNAL RECOGNITION PARTICLE 19 KD PROTEIN"/>
    <property type="match status" value="1"/>
</dbReference>
<dbReference type="SUPFAM" id="SSF69695">
    <property type="entry name" value="SRP19"/>
    <property type="match status" value="1"/>
</dbReference>
<dbReference type="AlphaFoldDB" id="V6TFB8"/>
<dbReference type="InterPro" id="IPR036521">
    <property type="entry name" value="SRP19-like_sf"/>
</dbReference>
<dbReference type="GO" id="GO:0005786">
    <property type="term" value="C:signal recognition particle, endoplasmic reticulum targeting"/>
    <property type="evidence" value="ECO:0007669"/>
    <property type="project" value="UniProtKB-KW"/>
</dbReference>
<comment type="subcellular location">
    <subcellularLocation>
        <location evidence="1">Cytoplasm</location>
    </subcellularLocation>
</comment>
<dbReference type="Pfam" id="PF01922">
    <property type="entry name" value="SRP19"/>
    <property type="match status" value="1"/>
</dbReference>
<organism evidence="5 6">
    <name type="scientific">Giardia intestinalis</name>
    <name type="common">Giardia lamblia</name>
    <dbReference type="NCBI Taxonomy" id="5741"/>
    <lineage>
        <taxon>Eukaryota</taxon>
        <taxon>Metamonada</taxon>
        <taxon>Diplomonadida</taxon>
        <taxon>Hexamitidae</taxon>
        <taxon>Giardiinae</taxon>
        <taxon>Giardia</taxon>
    </lineage>
</organism>
<keyword evidence="3" id="KW-0733">Signal recognition particle</keyword>
<dbReference type="Gene3D" id="3.30.56.30">
    <property type="entry name" value="Signal recognition particle, SRP19-like subunit"/>
    <property type="match status" value="1"/>
</dbReference>
<name>V6TFB8_GIAIN</name>
<dbReference type="VEuPathDB" id="GiardiaDB:GL50803_0037907"/>
<evidence type="ECO:0000313" key="6">
    <source>
        <dbReference type="Proteomes" id="UP000018320"/>
    </source>
</evidence>
<keyword evidence="4" id="KW-0687">Ribonucleoprotein</keyword>
<dbReference type="GO" id="GO:0006617">
    <property type="term" value="P:SRP-dependent cotranslational protein targeting to membrane, signal sequence recognition"/>
    <property type="evidence" value="ECO:0007669"/>
    <property type="project" value="TreeGrafter"/>
</dbReference>
<dbReference type="PANTHER" id="PTHR17453:SF0">
    <property type="entry name" value="SIGNAL RECOGNITION PARTICLE 19 KDA PROTEIN"/>
    <property type="match status" value="1"/>
</dbReference>
<reference evidence="6" key="1">
    <citation type="submission" date="2012-02" db="EMBL/GenBank/DDBJ databases">
        <title>Genome sequencing of Giardia lamblia Genotypes A2 and B isolates (DH and GS) and comparative analysis with the genomes of Genotypes A1 and E (WB and Pig).</title>
        <authorList>
            <person name="Adam R."/>
            <person name="Dahlstrom E."/>
            <person name="Martens C."/>
            <person name="Bruno D."/>
            <person name="Barbian K."/>
            <person name="Porcella S.F."/>
            <person name="Nash T."/>
        </authorList>
    </citation>
    <scope>NUCLEOTIDE SEQUENCE</scope>
    <source>
        <strain evidence="6">DH</strain>
    </source>
</reference>
<proteinExistence type="predicted"/>
<keyword evidence="2" id="KW-0963">Cytoplasm</keyword>
<sequence>MIIVAYKKMGKACIIYPRYMDSEASLKDGRRLGLEHSVPRPSLAEIEAAVRKVYPSAQVLADRDKRYPKGAVEAHDLGYLKIDKETIKAAGGKLELLKSLQKHIVEARQEVIDTLKQPEAAKVT</sequence>
<dbReference type="InterPro" id="IPR002778">
    <property type="entry name" value="Signal_recog_particle_SRP19"/>
</dbReference>
<evidence type="ECO:0000256" key="3">
    <source>
        <dbReference type="ARBA" id="ARBA00023135"/>
    </source>
</evidence>
<gene>
    <name evidence="5" type="ORF">DHA2_37907</name>
</gene>